<evidence type="ECO:0000313" key="3">
    <source>
        <dbReference type="EMBL" id="OYD57330.1"/>
    </source>
</evidence>
<dbReference type="Proteomes" id="UP000215059">
    <property type="component" value="Unassembled WGS sequence"/>
</dbReference>
<dbReference type="OrthoDB" id="2966257at2"/>
<organism evidence="3 4">
    <name type="scientific">Fictibacillus aquaticus</name>
    <dbReference type="NCBI Taxonomy" id="2021314"/>
    <lineage>
        <taxon>Bacteria</taxon>
        <taxon>Bacillati</taxon>
        <taxon>Bacillota</taxon>
        <taxon>Bacilli</taxon>
        <taxon>Bacillales</taxon>
        <taxon>Fictibacillaceae</taxon>
        <taxon>Fictibacillus</taxon>
    </lineage>
</organism>
<feature type="coiled-coil region" evidence="1">
    <location>
        <begin position="83"/>
        <end position="117"/>
    </location>
</feature>
<keyword evidence="4" id="KW-1185">Reference proteome</keyword>
<accession>A0A235F7N8</accession>
<name>A0A235F7N8_9BACL</name>
<dbReference type="EMBL" id="NOII01000003">
    <property type="protein sequence ID" value="OYD57330.1"/>
    <property type="molecule type" value="Genomic_DNA"/>
</dbReference>
<gene>
    <name evidence="3" type="ORF">CGZ90_11650</name>
</gene>
<dbReference type="RefSeq" id="WP_094252679.1">
    <property type="nucleotide sequence ID" value="NZ_JBHLXL010000001.1"/>
</dbReference>
<reference evidence="3 4" key="1">
    <citation type="submission" date="2017-07" db="EMBL/GenBank/DDBJ databases">
        <title>Fictibacillus sp. nov. GDSW-R2A3 Genome sequencing and assembly.</title>
        <authorList>
            <person name="Mayilraj S."/>
        </authorList>
    </citation>
    <scope>NUCLEOTIDE SEQUENCE [LARGE SCALE GENOMIC DNA]</scope>
    <source>
        <strain evidence="3 4">GDSW-R2A3</strain>
    </source>
</reference>
<proteinExistence type="predicted"/>
<keyword evidence="2" id="KW-0732">Signal</keyword>
<sequence>MKKIVVLMLAASAVLFNPGYGTAEKTGFVQSDSPSRMQFQEELHKANQIRFERLEIKQDILQKKDELLQLRAHRIADKKGAGLTDVRKQMKEIRSDLIQLQKKSATAKKEFKAAMKKKNHAEAKQKMDSWLLVQEEINAKLKEKVKLMDLMIVKLKS</sequence>
<keyword evidence="1" id="KW-0175">Coiled coil</keyword>
<protein>
    <submittedName>
        <fullName evidence="3">Uncharacterized protein</fullName>
    </submittedName>
</protein>
<evidence type="ECO:0000313" key="4">
    <source>
        <dbReference type="Proteomes" id="UP000215059"/>
    </source>
</evidence>
<dbReference type="AlphaFoldDB" id="A0A235F7N8"/>
<comment type="caution">
    <text evidence="3">The sequence shown here is derived from an EMBL/GenBank/DDBJ whole genome shotgun (WGS) entry which is preliminary data.</text>
</comment>
<feature type="signal peptide" evidence="2">
    <location>
        <begin position="1"/>
        <end position="23"/>
    </location>
</feature>
<evidence type="ECO:0000256" key="2">
    <source>
        <dbReference type="SAM" id="SignalP"/>
    </source>
</evidence>
<evidence type="ECO:0000256" key="1">
    <source>
        <dbReference type="SAM" id="Coils"/>
    </source>
</evidence>
<feature type="chain" id="PRO_5012443965" evidence="2">
    <location>
        <begin position="24"/>
        <end position="157"/>
    </location>
</feature>